<proteinExistence type="predicted"/>
<evidence type="ECO:0000256" key="2">
    <source>
        <dbReference type="ARBA" id="ARBA00022554"/>
    </source>
</evidence>
<dbReference type="PROSITE" id="PS50195">
    <property type="entry name" value="PX"/>
    <property type="match status" value="1"/>
</dbReference>
<dbReference type="GO" id="GO:0007034">
    <property type="term" value="P:vacuolar transport"/>
    <property type="evidence" value="ECO:0007669"/>
    <property type="project" value="UniProtKB-ARBA"/>
</dbReference>
<evidence type="ECO:0000259" key="6">
    <source>
        <dbReference type="PROSITE" id="PS50195"/>
    </source>
</evidence>
<dbReference type="SUPFAM" id="SSF58038">
    <property type="entry name" value="SNARE fusion complex"/>
    <property type="match status" value="1"/>
</dbReference>
<evidence type="ECO:0000259" key="5">
    <source>
        <dbReference type="PROSITE" id="PS50192"/>
    </source>
</evidence>
<dbReference type="RefSeq" id="XP_020125390.1">
    <property type="nucleotide sequence ID" value="XM_020279930.1"/>
</dbReference>
<comment type="caution">
    <text evidence="7">The sequence shown here is derived from an EMBL/GenBank/DDBJ whole genome shotgun (WGS) entry which is preliminary data.</text>
</comment>
<gene>
    <name evidence="7" type="ORF">BKCO1_9200011</name>
</gene>
<evidence type="ECO:0000256" key="4">
    <source>
        <dbReference type="ARBA" id="ARBA00054927"/>
    </source>
</evidence>
<sequence>MPLDISIPSTSVSSTADKPFTIYTIRIQQPIRTITTAKRYSDFVRLHTDLTAQAGGTPPPATLPGKSWWFTRTVNNPTMTEQRRRDLEQYLRAVEAADDGRWRHTSAWRTFLQLGTTMRSSPYSEHGVKGTANGNTNGGGGHWEPGKGGAVGIRDPATWLAVHQELKGNLHQARLALTRREQAQTAQQQHEAGAAAKKYLVLAGTLISALDDGLRRLSGGGGGSGGAGAAGNRMKNGRAPVFVDDDSDAPVEKLGDGELRRRRDLLSGARKEKEGLEGVLGALAVKSLAAGGSGAGAPASTGVAAAPADKAHLFRGGLNGGVGGGANGLASKRTLGAPAAKETSRTRELDNTGVVQLQRQLMREQDEDVADLSHAVRRMREMGVQINDELQLQNEMLRMLDDDVDRVDSKVRVAKKRIDKIR</sequence>
<keyword evidence="3" id="KW-0175">Coiled coil</keyword>
<comment type="function">
    <text evidence="4">Essential for proper morphogenesis of the vacuole. May exist as structural reinforcement on the surface of the vacuolar membrane and be required for maintenance against rupture by osmotic pressure.</text>
</comment>
<comment type="subcellular location">
    <subcellularLocation>
        <location evidence="1">Vacuole</location>
    </subcellularLocation>
</comment>
<accession>A0A1J9QM48</accession>
<dbReference type="EMBL" id="MNUE01000092">
    <property type="protein sequence ID" value="OJD29130.1"/>
    <property type="molecule type" value="Genomic_DNA"/>
</dbReference>
<feature type="domain" description="T-SNARE coiled-coil homology" evidence="5">
    <location>
        <begin position="359"/>
        <end position="421"/>
    </location>
</feature>
<name>A0A1J9QM48_9PEZI</name>
<dbReference type="STRING" id="236234.A0A1J9QM48"/>
<dbReference type="GeneID" id="31020194"/>
<keyword evidence="2" id="KW-0926">Vacuole</keyword>
<dbReference type="SMART" id="SM00312">
    <property type="entry name" value="PX"/>
    <property type="match status" value="1"/>
</dbReference>
<dbReference type="GO" id="GO:0035091">
    <property type="term" value="F:phosphatidylinositol binding"/>
    <property type="evidence" value="ECO:0007669"/>
    <property type="project" value="InterPro"/>
</dbReference>
<dbReference type="GO" id="GO:0000329">
    <property type="term" value="C:fungal-type vacuole membrane"/>
    <property type="evidence" value="ECO:0007669"/>
    <property type="project" value="UniProtKB-ARBA"/>
</dbReference>
<dbReference type="PROSITE" id="PS50192">
    <property type="entry name" value="T_SNARE"/>
    <property type="match status" value="1"/>
</dbReference>
<dbReference type="OrthoDB" id="428895at2759"/>
<keyword evidence="8" id="KW-1185">Reference proteome</keyword>
<dbReference type="SUPFAM" id="SSF64268">
    <property type="entry name" value="PX domain"/>
    <property type="match status" value="1"/>
</dbReference>
<evidence type="ECO:0000256" key="3">
    <source>
        <dbReference type="ARBA" id="ARBA00023054"/>
    </source>
</evidence>
<dbReference type="InterPro" id="IPR000727">
    <property type="entry name" value="T_SNARE_dom"/>
</dbReference>
<dbReference type="GO" id="GO:0016192">
    <property type="term" value="P:vesicle-mediated transport"/>
    <property type="evidence" value="ECO:0007669"/>
    <property type="project" value="UniProtKB-ARBA"/>
</dbReference>
<dbReference type="CDD" id="cd15858">
    <property type="entry name" value="SNARE_VAM7"/>
    <property type="match status" value="1"/>
</dbReference>
<dbReference type="GO" id="GO:0097576">
    <property type="term" value="P:vacuole fusion"/>
    <property type="evidence" value="ECO:0007669"/>
    <property type="project" value="UniProtKB-ARBA"/>
</dbReference>
<protein>
    <submittedName>
        <fullName evidence="7">Snare complex subunit</fullName>
    </submittedName>
</protein>
<evidence type="ECO:0000313" key="7">
    <source>
        <dbReference type="EMBL" id="OJD29130.1"/>
    </source>
</evidence>
<dbReference type="Gene3D" id="3.30.1520.10">
    <property type="entry name" value="Phox-like domain"/>
    <property type="match status" value="1"/>
</dbReference>
<dbReference type="CDD" id="cd06897">
    <property type="entry name" value="PX_SNARE"/>
    <property type="match status" value="1"/>
</dbReference>
<feature type="domain" description="PX" evidence="6">
    <location>
        <begin position="1"/>
        <end position="118"/>
    </location>
</feature>
<dbReference type="Proteomes" id="UP000183809">
    <property type="component" value="Unassembled WGS sequence"/>
</dbReference>
<dbReference type="InterPro" id="IPR001683">
    <property type="entry name" value="PX_dom"/>
</dbReference>
<dbReference type="PANTHER" id="PTHR22775">
    <property type="entry name" value="SORTING NEXIN"/>
    <property type="match status" value="1"/>
</dbReference>
<dbReference type="FunFam" id="1.20.5.110:FF:000058">
    <property type="entry name" value="VAM7p Vacuolar SNARE protein"/>
    <property type="match status" value="1"/>
</dbReference>
<dbReference type="PANTHER" id="PTHR22775:SF3">
    <property type="entry name" value="SORTING NEXIN-13"/>
    <property type="match status" value="1"/>
</dbReference>
<dbReference type="Gene3D" id="1.20.5.110">
    <property type="match status" value="1"/>
</dbReference>
<dbReference type="AlphaFoldDB" id="A0A1J9QM48"/>
<dbReference type="InterPro" id="IPR036871">
    <property type="entry name" value="PX_dom_sf"/>
</dbReference>
<evidence type="ECO:0000256" key="1">
    <source>
        <dbReference type="ARBA" id="ARBA00004116"/>
    </source>
</evidence>
<evidence type="ECO:0000313" key="8">
    <source>
        <dbReference type="Proteomes" id="UP000183809"/>
    </source>
</evidence>
<organism evidence="7 8">
    <name type="scientific">Diplodia corticola</name>
    <dbReference type="NCBI Taxonomy" id="236234"/>
    <lineage>
        <taxon>Eukaryota</taxon>
        <taxon>Fungi</taxon>
        <taxon>Dikarya</taxon>
        <taxon>Ascomycota</taxon>
        <taxon>Pezizomycotina</taxon>
        <taxon>Dothideomycetes</taxon>
        <taxon>Dothideomycetes incertae sedis</taxon>
        <taxon>Botryosphaeriales</taxon>
        <taxon>Botryosphaeriaceae</taxon>
        <taxon>Diplodia</taxon>
    </lineage>
</organism>
<dbReference type="Pfam" id="PF00787">
    <property type="entry name" value="PX"/>
    <property type="match status" value="1"/>
</dbReference>
<dbReference type="SMART" id="SM00397">
    <property type="entry name" value="t_SNARE"/>
    <property type="match status" value="1"/>
</dbReference>
<reference evidence="7 8" key="1">
    <citation type="submission" date="2016-10" db="EMBL/GenBank/DDBJ databases">
        <title>Proteomics and genomics reveal pathogen-plant mechanisms compatible with a hemibiotrophic lifestyle of Diplodia corticola.</title>
        <authorList>
            <person name="Fernandes I."/>
            <person name="De Jonge R."/>
            <person name="Van De Peer Y."/>
            <person name="Devreese B."/>
            <person name="Alves A."/>
            <person name="Esteves A.C."/>
        </authorList>
    </citation>
    <scope>NUCLEOTIDE SEQUENCE [LARGE SCALE GENOMIC DNA]</scope>
    <source>
        <strain evidence="7 8">CBS 112549</strain>
    </source>
</reference>